<name>A0A5N6ZAD4_9EURO</name>
<feature type="transmembrane region" description="Helical" evidence="1">
    <location>
        <begin position="21"/>
        <end position="41"/>
    </location>
</feature>
<evidence type="ECO:0000313" key="3">
    <source>
        <dbReference type="Proteomes" id="UP000327118"/>
    </source>
</evidence>
<dbReference type="EMBL" id="ML739068">
    <property type="protein sequence ID" value="KAE8354617.1"/>
    <property type="molecule type" value="Genomic_DNA"/>
</dbReference>
<keyword evidence="1" id="KW-1133">Transmembrane helix</keyword>
<evidence type="ECO:0000256" key="1">
    <source>
        <dbReference type="SAM" id="Phobius"/>
    </source>
</evidence>
<dbReference type="Proteomes" id="UP000327118">
    <property type="component" value="Unassembled WGS sequence"/>
</dbReference>
<organism evidence="2 3">
    <name type="scientific">Aspergillus coremiiformis</name>
    <dbReference type="NCBI Taxonomy" id="138285"/>
    <lineage>
        <taxon>Eukaryota</taxon>
        <taxon>Fungi</taxon>
        <taxon>Dikarya</taxon>
        <taxon>Ascomycota</taxon>
        <taxon>Pezizomycotina</taxon>
        <taxon>Eurotiomycetes</taxon>
        <taxon>Eurotiomycetidae</taxon>
        <taxon>Eurotiales</taxon>
        <taxon>Aspergillaceae</taxon>
        <taxon>Aspergillus</taxon>
        <taxon>Aspergillus subgen. Circumdati</taxon>
    </lineage>
</organism>
<accession>A0A5N6ZAD4</accession>
<protein>
    <submittedName>
        <fullName evidence="2">Uncharacterized protein</fullName>
    </submittedName>
</protein>
<evidence type="ECO:0000313" key="2">
    <source>
        <dbReference type="EMBL" id="KAE8354617.1"/>
    </source>
</evidence>
<keyword evidence="1" id="KW-0812">Transmembrane</keyword>
<reference evidence="3" key="1">
    <citation type="submission" date="2019-04" db="EMBL/GenBank/DDBJ databases">
        <title>Friends and foes A comparative genomics studyof 23 Aspergillus species from section Flavi.</title>
        <authorList>
            <consortium name="DOE Joint Genome Institute"/>
            <person name="Kjaerbolling I."/>
            <person name="Vesth T."/>
            <person name="Frisvad J.C."/>
            <person name="Nybo J.L."/>
            <person name="Theobald S."/>
            <person name="Kildgaard S."/>
            <person name="Isbrandt T."/>
            <person name="Kuo A."/>
            <person name="Sato A."/>
            <person name="Lyhne E.K."/>
            <person name="Kogle M.E."/>
            <person name="Wiebenga A."/>
            <person name="Kun R.S."/>
            <person name="Lubbers R.J."/>
            <person name="Makela M.R."/>
            <person name="Barry K."/>
            <person name="Chovatia M."/>
            <person name="Clum A."/>
            <person name="Daum C."/>
            <person name="Haridas S."/>
            <person name="He G."/>
            <person name="LaButti K."/>
            <person name="Lipzen A."/>
            <person name="Mondo S."/>
            <person name="Riley R."/>
            <person name="Salamov A."/>
            <person name="Simmons B.A."/>
            <person name="Magnuson J.K."/>
            <person name="Henrissat B."/>
            <person name="Mortensen U.H."/>
            <person name="Larsen T.O."/>
            <person name="Devries R.P."/>
            <person name="Grigoriev I.V."/>
            <person name="Machida M."/>
            <person name="Baker S.E."/>
            <person name="Andersen M.R."/>
        </authorList>
    </citation>
    <scope>NUCLEOTIDE SEQUENCE [LARGE SCALE GENOMIC DNA]</scope>
    <source>
        <strain evidence="3">CBS 553.77</strain>
    </source>
</reference>
<sequence length="83" mass="9264">MRCMRSERVSRAMMSGVLRGEPWYMTIGGIPIFVVLPGESLWGKEVGGVKQKTMTANSQSMSTWIQLLLESLLSLRIAFQAQS</sequence>
<keyword evidence="1" id="KW-0472">Membrane</keyword>
<dbReference type="AlphaFoldDB" id="A0A5N6ZAD4"/>
<gene>
    <name evidence="2" type="ORF">BDV28DRAFT_130492</name>
</gene>
<keyword evidence="3" id="KW-1185">Reference proteome</keyword>
<proteinExistence type="predicted"/>